<dbReference type="InterPro" id="IPR024079">
    <property type="entry name" value="MetalloPept_cat_dom_sf"/>
</dbReference>
<evidence type="ECO:0000259" key="1">
    <source>
        <dbReference type="SMART" id="SM00235"/>
    </source>
</evidence>
<dbReference type="EMBL" id="SMSJ01000033">
    <property type="protein sequence ID" value="TDH60705.1"/>
    <property type="molecule type" value="Genomic_DNA"/>
</dbReference>
<protein>
    <recommendedName>
        <fullName evidence="1">Peptidase metallopeptidase domain-containing protein</fullName>
    </recommendedName>
</protein>
<feature type="domain" description="Peptidase metallopeptidase" evidence="1">
    <location>
        <begin position="49"/>
        <end position="207"/>
    </location>
</feature>
<dbReference type="InterPro" id="IPR011049">
    <property type="entry name" value="Serralysin-like_metalloprot_C"/>
</dbReference>
<dbReference type="SUPFAM" id="SSF55486">
    <property type="entry name" value="Metalloproteases ('zincins'), catalytic domain"/>
    <property type="match status" value="1"/>
</dbReference>
<organism evidence="2 3">
    <name type="scientific">Dankookia rubra</name>
    <dbReference type="NCBI Taxonomy" id="1442381"/>
    <lineage>
        <taxon>Bacteria</taxon>
        <taxon>Pseudomonadati</taxon>
        <taxon>Pseudomonadota</taxon>
        <taxon>Alphaproteobacteria</taxon>
        <taxon>Acetobacterales</taxon>
        <taxon>Roseomonadaceae</taxon>
        <taxon>Dankookia</taxon>
    </lineage>
</organism>
<name>A0A4V3A9W1_9PROT</name>
<sequence>MAGMTALLRVAEPGGLASRWNFPAAIGSPLAAPGGIGDPATVSYGFMQALPAYDTAADHPGFQPFGAGLQAAAQSALAAWSAVCGIGFVQVPDAGPGGEGGGSIRFGRDVRADGGFTWFPDYAYSVDAAGRIAGAEPYARGGDVWLSADPSLDAQAPGAYGRYAIVHEIGHAIGLKHPFEGSDTLPPAEATLALSIMAYAVPASFGVVTVEGTPDAYRWTGTNLFPAGPMQVDIAAAQYLYGPNLATNAGDTHYAWAPGERFLQTVWDAGGTDMIDAGNQALACVIDLNEGHSSSIGIRATEAERRAELPDWAVAAPTPSYDGRDNLWLAWGVTIEGARGGAGDDVLIGNAADNGLAGGPGNDIMIGGGGWDTVTLPGTRAETLLLPQANGSWCAFGPGGNDVLLQVEAVLFDDGAVPIAPPDWMA</sequence>
<reference evidence="2 3" key="1">
    <citation type="journal article" date="2016" name="J. Microbiol.">
        <title>Dankookia rubra gen. nov., sp. nov., an alphaproteobacterium isolated from sediment of a shallow stream.</title>
        <authorList>
            <person name="Kim W.H."/>
            <person name="Kim D.H."/>
            <person name="Kang K."/>
            <person name="Ahn T.Y."/>
        </authorList>
    </citation>
    <scope>NUCLEOTIDE SEQUENCE [LARGE SCALE GENOMIC DNA]</scope>
    <source>
        <strain evidence="2 3">JCM30602</strain>
    </source>
</reference>
<dbReference type="SMART" id="SM00235">
    <property type="entry name" value="ZnMc"/>
    <property type="match status" value="1"/>
</dbReference>
<dbReference type="OrthoDB" id="223957at2"/>
<dbReference type="GO" id="GO:0008237">
    <property type="term" value="F:metallopeptidase activity"/>
    <property type="evidence" value="ECO:0007669"/>
    <property type="project" value="InterPro"/>
</dbReference>
<evidence type="ECO:0000313" key="2">
    <source>
        <dbReference type="EMBL" id="TDH60705.1"/>
    </source>
</evidence>
<accession>A0A4V3A9W1</accession>
<keyword evidence="3" id="KW-1185">Reference proteome</keyword>
<dbReference type="InterPro" id="IPR006026">
    <property type="entry name" value="Peptidase_Metallo"/>
</dbReference>
<gene>
    <name evidence="2" type="ORF">E2C06_20845</name>
</gene>
<dbReference type="Gene3D" id="2.150.10.10">
    <property type="entry name" value="Serralysin-like metalloprotease, C-terminal"/>
    <property type="match status" value="1"/>
</dbReference>
<dbReference type="Proteomes" id="UP000295096">
    <property type="component" value="Unassembled WGS sequence"/>
</dbReference>
<dbReference type="PRINTS" id="PR00313">
    <property type="entry name" value="CABNDNGRPT"/>
</dbReference>
<dbReference type="Gene3D" id="3.40.390.10">
    <property type="entry name" value="Collagenase (Catalytic Domain)"/>
    <property type="match status" value="1"/>
</dbReference>
<dbReference type="Pfam" id="PF16313">
    <property type="entry name" value="DUF4953"/>
    <property type="match status" value="1"/>
</dbReference>
<dbReference type="AlphaFoldDB" id="A0A4V3A9W1"/>
<comment type="caution">
    <text evidence="2">The sequence shown here is derived from an EMBL/GenBank/DDBJ whole genome shotgun (WGS) entry which is preliminary data.</text>
</comment>
<dbReference type="GO" id="GO:0006508">
    <property type="term" value="P:proteolysis"/>
    <property type="evidence" value="ECO:0007669"/>
    <property type="project" value="InterPro"/>
</dbReference>
<dbReference type="GO" id="GO:0008270">
    <property type="term" value="F:zinc ion binding"/>
    <property type="evidence" value="ECO:0007669"/>
    <property type="project" value="InterPro"/>
</dbReference>
<dbReference type="InterPro" id="IPR032534">
    <property type="entry name" value="EcxA_zinc-bd"/>
</dbReference>
<dbReference type="SUPFAM" id="SSF51120">
    <property type="entry name" value="beta-Roll"/>
    <property type="match status" value="1"/>
</dbReference>
<evidence type="ECO:0000313" key="3">
    <source>
        <dbReference type="Proteomes" id="UP000295096"/>
    </source>
</evidence>
<proteinExistence type="predicted"/>